<dbReference type="CDD" id="cd23509">
    <property type="entry name" value="Gnk2-like"/>
    <property type="match status" value="2"/>
</dbReference>
<reference evidence="5 6" key="1">
    <citation type="journal article" date="2021" name="Commun. Biol.">
        <title>The genome of Shorea leprosula (Dipterocarpaceae) highlights the ecological relevance of drought in aseasonal tropical rainforests.</title>
        <authorList>
            <person name="Ng K.K.S."/>
            <person name="Kobayashi M.J."/>
            <person name="Fawcett J.A."/>
            <person name="Hatakeyama M."/>
            <person name="Paape T."/>
            <person name="Ng C.H."/>
            <person name="Ang C.C."/>
            <person name="Tnah L.H."/>
            <person name="Lee C.T."/>
            <person name="Nishiyama T."/>
            <person name="Sese J."/>
            <person name="O'Brien M.J."/>
            <person name="Copetti D."/>
            <person name="Mohd Noor M.I."/>
            <person name="Ong R.C."/>
            <person name="Putra M."/>
            <person name="Sireger I.Z."/>
            <person name="Indrioko S."/>
            <person name="Kosugi Y."/>
            <person name="Izuno A."/>
            <person name="Isagi Y."/>
            <person name="Lee S.L."/>
            <person name="Shimizu K.K."/>
        </authorList>
    </citation>
    <scope>NUCLEOTIDE SEQUENCE [LARGE SCALE GENOMIC DNA]</scope>
    <source>
        <strain evidence="5">214</strain>
    </source>
</reference>
<dbReference type="AlphaFoldDB" id="A0AAV5M0S7"/>
<comment type="caution">
    <text evidence="5">The sequence shown here is derived from an EMBL/GenBank/DDBJ whole genome shotgun (WGS) entry which is preliminary data.</text>
</comment>
<dbReference type="FunFam" id="3.30.430.20:FF:000002">
    <property type="entry name" value="Cysteine-rich receptor-like protein kinase 10"/>
    <property type="match status" value="1"/>
</dbReference>
<protein>
    <recommendedName>
        <fullName evidence="4">Gnk2-homologous domain-containing protein</fullName>
    </recommendedName>
</protein>
<feature type="domain" description="Gnk2-homologous" evidence="4">
    <location>
        <begin position="1"/>
        <end position="89"/>
    </location>
</feature>
<keyword evidence="6" id="KW-1185">Reference proteome</keyword>
<sequence length="271" mass="29724">MAMATSPQTALTSPISVVSSPPSTVTQKTIMGSTMFLSAKIQTKLTQLCPVEKICISNATAELRNRCPNQKEAVLWYDDCMFRYSNAAIKAESFHPNFNMSDKNNVLNVSAFNSALDTLPYNLTNRAASGSSLRKFAKRTATAPPSYTIYALVQCIPYLSQQLCSHCLSQSFTQIPACCNRKQGGRVAGTSCNLRFETYSFYNASADGPSSLQPPPATILSPPSNSTTLVPRKAESTLIMRQFRIQLEFDESTVLILLQDKIRIHLGISSL</sequence>
<evidence type="ECO:0000256" key="2">
    <source>
        <dbReference type="ARBA" id="ARBA00022737"/>
    </source>
</evidence>
<dbReference type="Proteomes" id="UP001054252">
    <property type="component" value="Unassembled WGS sequence"/>
</dbReference>
<dbReference type="PANTHER" id="PTHR32099">
    <property type="entry name" value="CYSTEINE-RICH REPEAT SECRETORY PROTEIN"/>
    <property type="match status" value="1"/>
</dbReference>
<feature type="domain" description="Gnk2-homologous" evidence="4">
    <location>
        <begin position="94"/>
        <end position="201"/>
    </location>
</feature>
<organism evidence="5 6">
    <name type="scientific">Rubroshorea leprosula</name>
    <dbReference type="NCBI Taxonomy" id="152421"/>
    <lineage>
        <taxon>Eukaryota</taxon>
        <taxon>Viridiplantae</taxon>
        <taxon>Streptophyta</taxon>
        <taxon>Embryophyta</taxon>
        <taxon>Tracheophyta</taxon>
        <taxon>Spermatophyta</taxon>
        <taxon>Magnoliopsida</taxon>
        <taxon>eudicotyledons</taxon>
        <taxon>Gunneridae</taxon>
        <taxon>Pentapetalae</taxon>
        <taxon>rosids</taxon>
        <taxon>malvids</taxon>
        <taxon>Malvales</taxon>
        <taxon>Dipterocarpaceae</taxon>
        <taxon>Rubroshorea</taxon>
    </lineage>
</organism>
<feature type="region of interest" description="Disordered" evidence="3">
    <location>
        <begin position="207"/>
        <end position="227"/>
    </location>
</feature>
<evidence type="ECO:0000256" key="3">
    <source>
        <dbReference type="SAM" id="MobiDB-lite"/>
    </source>
</evidence>
<evidence type="ECO:0000313" key="5">
    <source>
        <dbReference type="EMBL" id="GKV42307.1"/>
    </source>
</evidence>
<evidence type="ECO:0000259" key="4">
    <source>
        <dbReference type="PROSITE" id="PS51473"/>
    </source>
</evidence>
<dbReference type="Pfam" id="PF01657">
    <property type="entry name" value="Stress-antifung"/>
    <property type="match status" value="2"/>
</dbReference>
<keyword evidence="1" id="KW-0732">Signal</keyword>
<dbReference type="EMBL" id="BPVZ01000157">
    <property type="protein sequence ID" value="GKV42307.1"/>
    <property type="molecule type" value="Genomic_DNA"/>
</dbReference>
<dbReference type="PROSITE" id="PS51473">
    <property type="entry name" value="GNK2"/>
    <property type="match status" value="2"/>
</dbReference>
<dbReference type="InterPro" id="IPR038408">
    <property type="entry name" value="GNK2_sf"/>
</dbReference>
<dbReference type="PANTHER" id="PTHR32099:SF51">
    <property type="entry name" value="CYSTEINE-RICH RECEPTOR-LIKE PROTEIN KINASE 25 ISOFORM X1"/>
    <property type="match status" value="1"/>
</dbReference>
<evidence type="ECO:0000256" key="1">
    <source>
        <dbReference type="ARBA" id="ARBA00022729"/>
    </source>
</evidence>
<dbReference type="InterPro" id="IPR002902">
    <property type="entry name" value="GNK2"/>
</dbReference>
<keyword evidence="2" id="KW-0677">Repeat</keyword>
<proteinExistence type="predicted"/>
<dbReference type="Gene3D" id="3.30.430.20">
    <property type="entry name" value="Gnk2 domain, C-X8-C-X2-C motif"/>
    <property type="match status" value="2"/>
</dbReference>
<accession>A0AAV5M0S7</accession>
<gene>
    <name evidence="5" type="ORF">SLEP1_g49720</name>
</gene>
<evidence type="ECO:0000313" key="6">
    <source>
        <dbReference type="Proteomes" id="UP001054252"/>
    </source>
</evidence>
<name>A0AAV5M0S7_9ROSI</name>